<dbReference type="Pfam" id="PF00126">
    <property type="entry name" value="HTH_1"/>
    <property type="match status" value="1"/>
</dbReference>
<evidence type="ECO:0000256" key="3">
    <source>
        <dbReference type="ARBA" id="ARBA00023125"/>
    </source>
</evidence>
<organism evidence="7 8">
    <name type="scientific">Pseudoalteromonas holothuriae</name>
    <dbReference type="NCBI Taxonomy" id="2963714"/>
    <lineage>
        <taxon>Bacteria</taxon>
        <taxon>Pseudomonadati</taxon>
        <taxon>Pseudomonadota</taxon>
        <taxon>Gammaproteobacteria</taxon>
        <taxon>Alteromonadales</taxon>
        <taxon>Pseudoalteromonadaceae</taxon>
        <taxon>Pseudoalteromonas</taxon>
    </lineage>
</organism>
<dbReference type="FunFam" id="1.10.10.10:FF:000001">
    <property type="entry name" value="LysR family transcriptional regulator"/>
    <property type="match status" value="1"/>
</dbReference>
<dbReference type="PANTHER" id="PTHR30537:SF5">
    <property type="entry name" value="HTH-TYPE TRANSCRIPTIONAL ACTIVATOR TTDR-RELATED"/>
    <property type="match status" value="1"/>
</dbReference>
<dbReference type="EMBL" id="CAMAPC010000022">
    <property type="protein sequence ID" value="CAH9065773.1"/>
    <property type="molecule type" value="Genomic_DNA"/>
</dbReference>
<sequence>MTNNKIFDGVLIFTQVIKSGGFAAAAQALGFSNSHVSKEVNKLEARLGVRLLNRTTRSIALTPEGELYYSYCLQLVNDASDAFALLTHNDNEPKGELKLSCPLGISQSYIQPVIEQYLKRYPNVKLNLDFSDKRIDVIGDGYDLVVRAAPVLEESSLICKRLFSCSTHIVASTDYIERHGRPHHPKELVNHDCICYSNLKAPERWEFIDVKGKQFIVNVREKIKSNNGNMQASMAQSGLGICRLPEFYITDALSTGELHVLFEQFPQPQVHVYAIYPSKKHLSPKVRCFIDLLSEQLIDDELNSLN</sequence>
<dbReference type="GO" id="GO:0003677">
    <property type="term" value="F:DNA binding"/>
    <property type="evidence" value="ECO:0007669"/>
    <property type="project" value="UniProtKB-KW"/>
</dbReference>
<evidence type="ECO:0000256" key="2">
    <source>
        <dbReference type="ARBA" id="ARBA00023015"/>
    </source>
</evidence>
<dbReference type="Gene3D" id="3.40.190.290">
    <property type="match status" value="1"/>
</dbReference>
<dbReference type="Pfam" id="PF03466">
    <property type="entry name" value="LysR_substrate"/>
    <property type="match status" value="1"/>
</dbReference>
<keyword evidence="2" id="KW-0805">Transcription regulation</keyword>
<evidence type="ECO:0000313" key="8">
    <source>
        <dbReference type="Proteomes" id="UP001152467"/>
    </source>
</evidence>
<evidence type="ECO:0000256" key="4">
    <source>
        <dbReference type="ARBA" id="ARBA00023163"/>
    </source>
</evidence>
<dbReference type="GO" id="GO:0003700">
    <property type="term" value="F:DNA-binding transcription factor activity"/>
    <property type="evidence" value="ECO:0007669"/>
    <property type="project" value="InterPro"/>
</dbReference>
<dbReference type="SUPFAM" id="SSF53850">
    <property type="entry name" value="Periplasmic binding protein-like II"/>
    <property type="match status" value="1"/>
</dbReference>
<dbReference type="SUPFAM" id="SSF46785">
    <property type="entry name" value="Winged helix' DNA-binding domain"/>
    <property type="match status" value="1"/>
</dbReference>
<protein>
    <submittedName>
        <fullName evidence="7">HTH-type transcriptional regulator DmlR</fullName>
    </submittedName>
</protein>
<dbReference type="Proteomes" id="UP001152467">
    <property type="component" value="Unassembled WGS sequence"/>
</dbReference>
<dbReference type="InterPro" id="IPR036390">
    <property type="entry name" value="WH_DNA-bd_sf"/>
</dbReference>
<dbReference type="EMBL" id="CAMAPD010000012">
    <property type="protein sequence ID" value="CAH9062102.1"/>
    <property type="molecule type" value="Genomic_DNA"/>
</dbReference>
<comment type="caution">
    <text evidence="7">The sequence shown here is derived from an EMBL/GenBank/DDBJ whole genome shotgun (WGS) entry which is preliminary data.</text>
</comment>
<gene>
    <name evidence="7" type="primary">dmlR_7</name>
    <name evidence="6" type="synonym">dmlR_6</name>
    <name evidence="7" type="ORF">PSECIP111854_03751</name>
    <name evidence="6" type="ORF">PSECIP111951_02624</name>
</gene>
<evidence type="ECO:0000313" key="7">
    <source>
        <dbReference type="EMBL" id="CAH9065773.1"/>
    </source>
</evidence>
<proteinExistence type="inferred from homology"/>
<dbReference type="PROSITE" id="PS50931">
    <property type="entry name" value="HTH_LYSR"/>
    <property type="match status" value="1"/>
</dbReference>
<evidence type="ECO:0000256" key="1">
    <source>
        <dbReference type="ARBA" id="ARBA00009437"/>
    </source>
</evidence>
<dbReference type="AlphaFoldDB" id="A0A9W4R4J5"/>
<evidence type="ECO:0000313" key="6">
    <source>
        <dbReference type="EMBL" id="CAH9062102.1"/>
    </source>
</evidence>
<evidence type="ECO:0000259" key="5">
    <source>
        <dbReference type="PROSITE" id="PS50931"/>
    </source>
</evidence>
<dbReference type="CDD" id="cd08422">
    <property type="entry name" value="PBP2_CrgA_like"/>
    <property type="match status" value="1"/>
</dbReference>
<keyword evidence="4" id="KW-0804">Transcription</keyword>
<accession>A0A9W4R4J5</accession>
<feature type="domain" description="HTH lysR-type" evidence="5">
    <location>
        <begin position="12"/>
        <end position="62"/>
    </location>
</feature>
<comment type="similarity">
    <text evidence="1">Belongs to the LysR transcriptional regulatory family.</text>
</comment>
<dbReference type="Gene3D" id="1.10.10.10">
    <property type="entry name" value="Winged helix-like DNA-binding domain superfamily/Winged helix DNA-binding domain"/>
    <property type="match status" value="1"/>
</dbReference>
<dbReference type="InterPro" id="IPR005119">
    <property type="entry name" value="LysR_subst-bd"/>
</dbReference>
<name>A0A9W4R4J5_9GAMM</name>
<dbReference type="RefSeq" id="WP_261593883.1">
    <property type="nucleotide sequence ID" value="NZ_CAMAPC010000022.1"/>
</dbReference>
<dbReference type="InterPro" id="IPR036388">
    <property type="entry name" value="WH-like_DNA-bd_sf"/>
</dbReference>
<dbReference type="PANTHER" id="PTHR30537">
    <property type="entry name" value="HTH-TYPE TRANSCRIPTIONAL REGULATOR"/>
    <property type="match status" value="1"/>
</dbReference>
<dbReference type="Proteomes" id="UP001152485">
    <property type="component" value="Unassembled WGS sequence"/>
</dbReference>
<evidence type="ECO:0000313" key="9">
    <source>
        <dbReference type="Proteomes" id="UP001152485"/>
    </source>
</evidence>
<keyword evidence="8" id="KW-1185">Reference proteome</keyword>
<dbReference type="InterPro" id="IPR058163">
    <property type="entry name" value="LysR-type_TF_proteobact-type"/>
</dbReference>
<reference evidence="7 9" key="1">
    <citation type="submission" date="2022-07" db="EMBL/GenBank/DDBJ databases">
        <authorList>
            <person name="Criscuolo A."/>
        </authorList>
    </citation>
    <scope>NUCLEOTIDE SEQUENCE</scope>
    <source>
        <strain evidence="9">CIP 111951</strain>
        <strain evidence="7">CIP111854</strain>
        <strain evidence="6">CIP111951</strain>
    </source>
</reference>
<dbReference type="InterPro" id="IPR000847">
    <property type="entry name" value="LysR_HTH_N"/>
</dbReference>
<keyword evidence="3" id="KW-0238">DNA-binding</keyword>